<evidence type="ECO:0008006" key="3">
    <source>
        <dbReference type="Google" id="ProtNLM"/>
    </source>
</evidence>
<evidence type="ECO:0000313" key="2">
    <source>
        <dbReference type="Proteomes" id="UP000192917"/>
    </source>
</evidence>
<dbReference type="AlphaFoldDB" id="A0A1Y6C7W5"/>
<accession>A0A1Y6C7W5</accession>
<dbReference type="PANTHER" id="PTHR43194:SF5">
    <property type="entry name" value="PIMELOYL-[ACYL-CARRIER PROTEIN] METHYL ESTER ESTERASE"/>
    <property type="match status" value="1"/>
</dbReference>
<keyword evidence="2" id="KW-1185">Reference proteome</keyword>
<dbReference type="STRING" id="560819.SAMN05428998_11718"/>
<sequence>MSYSLSDFGSYRAGGRLVEVSGEPCREIAFTASTRYPYDPNGAFPVESAYVQYFVPSRRRDRPPVVLLHGGGMTGAMWETTPDGRPGWLHLLLDRGLEVHVVDNVERGRAGWKPGLWPGEPILRSLQEAWRLFRFGRPEDFAARRAFPNQQFPVARLEDFGRGFVPRWTSSGPAQVAAFEAVLRRLGRATVICHSQGGEAAFEAAARAPEAVERLIALEPSGFAERPELLAGVPVVLARGDYLDCDATWRGLTARWRDFAAALRGAGGSVAELDLADGSPGVSHMAMMDRGSADHLDRLPGL</sequence>
<gene>
    <name evidence="1" type="ORF">SAMN05428998_11718</name>
</gene>
<dbReference type="RefSeq" id="WP_085124254.1">
    <property type="nucleotide sequence ID" value="NZ_FWZX01000017.1"/>
</dbReference>
<dbReference type="Gene3D" id="3.40.50.1820">
    <property type="entry name" value="alpha/beta hydrolase"/>
    <property type="match status" value="1"/>
</dbReference>
<dbReference type="InterPro" id="IPR029058">
    <property type="entry name" value="AB_hydrolase_fold"/>
</dbReference>
<dbReference type="EMBL" id="FWZX01000017">
    <property type="protein sequence ID" value="SMF47660.1"/>
    <property type="molecule type" value="Genomic_DNA"/>
</dbReference>
<dbReference type="PANTHER" id="PTHR43194">
    <property type="entry name" value="HYDROLASE ALPHA/BETA FOLD FAMILY"/>
    <property type="match status" value="1"/>
</dbReference>
<dbReference type="InterPro" id="IPR050228">
    <property type="entry name" value="Carboxylesterase_BioH"/>
</dbReference>
<reference evidence="1 2" key="1">
    <citation type="submission" date="2017-04" db="EMBL/GenBank/DDBJ databases">
        <authorList>
            <person name="Afonso C.L."/>
            <person name="Miller P.J."/>
            <person name="Scott M.A."/>
            <person name="Spackman E."/>
            <person name="Goraichik I."/>
            <person name="Dimitrov K.M."/>
            <person name="Suarez D.L."/>
            <person name="Swayne D.E."/>
        </authorList>
    </citation>
    <scope>NUCLEOTIDE SEQUENCE [LARGE SCALE GENOMIC DNA]</scope>
    <source>
        <strain evidence="1 2">USBA 355</strain>
    </source>
</reference>
<name>A0A1Y6C7W5_9PROT</name>
<dbReference type="Proteomes" id="UP000192917">
    <property type="component" value="Unassembled WGS sequence"/>
</dbReference>
<protein>
    <recommendedName>
        <fullName evidence="3">Alpha/beta hydrolase family protein</fullName>
    </recommendedName>
</protein>
<proteinExistence type="predicted"/>
<organism evidence="1 2">
    <name type="scientific">Tistlia consotensis USBA 355</name>
    <dbReference type="NCBI Taxonomy" id="560819"/>
    <lineage>
        <taxon>Bacteria</taxon>
        <taxon>Pseudomonadati</taxon>
        <taxon>Pseudomonadota</taxon>
        <taxon>Alphaproteobacteria</taxon>
        <taxon>Rhodospirillales</taxon>
        <taxon>Rhodovibrionaceae</taxon>
        <taxon>Tistlia</taxon>
    </lineage>
</organism>
<evidence type="ECO:0000313" key="1">
    <source>
        <dbReference type="EMBL" id="SMF47660.1"/>
    </source>
</evidence>
<dbReference type="SUPFAM" id="SSF53474">
    <property type="entry name" value="alpha/beta-Hydrolases"/>
    <property type="match status" value="1"/>
</dbReference>